<dbReference type="GO" id="GO:0008408">
    <property type="term" value="F:3'-5' exonuclease activity"/>
    <property type="evidence" value="ECO:0007669"/>
    <property type="project" value="InterPro"/>
</dbReference>
<dbReference type="EMBL" id="SGPL01000407">
    <property type="protein sequence ID" value="THH12881.1"/>
    <property type="molecule type" value="Genomic_DNA"/>
</dbReference>
<reference evidence="6 7" key="1">
    <citation type="submission" date="2019-02" db="EMBL/GenBank/DDBJ databases">
        <title>Genome sequencing of the rare red list fungi Bondarzewia mesenterica.</title>
        <authorList>
            <person name="Buettner E."/>
            <person name="Kellner H."/>
        </authorList>
    </citation>
    <scope>NUCLEOTIDE SEQUENCE [LARGE SCALE GENOMIC DNA]</scope>
    <source>
        <strain evidence="6 7">DSM 108281</strain>
    </source>
</reference>
<evidence type="ECO:0000256" key="1">
    <source>
        <dbReference type="ARBA" id="ARBA00022722"/>
    </source>
</evidence>
<dbReference type="GO" id="GO:0005634">
    <property type="term" value="C:nucleus"/>
    <property type="evidence" value="ECO:0007669"/>
    <property type="project" value="TreeGrafter"/>
</dbReference>
<comment type="caution">
    <text evidence="6">The sequence shown here is derived from an EMBL/GenBank/DDBJ whole genome shotgun (WGS) entry which is preliminary data.</text>
</comment>
<gene>
    <name evidence="6" type="ORF">EW146_g7286</name>
</gene>
<dbReference type="SMART" id="SM00474">
    <property type="entry name" value="35EXOc"/>
    <property type="match status" value="1"/>
</dbReference>
<feature type="region of interest" description="Disordered" evidence="3">
    <location>
        <begin position="581"/>
        <end position="622"/>
    </location>
</feature>
<dbReference type="InterPro" id="IPR036397">
    <property type="entry name" value="RNaseH_sf"/>
</dbReference>
<keyword evidence="4" id="KW-0472">Membrane</keyword>
<dbReference type="SUPFAM" id="SSF53098">
    <property type="entry name" value="Ribonuclease H-like"/>
    <property type="match status" value="1"/>
</dbReference>
<feature type="region of interest" description="Disordered" evidence="3">
    <location>
        <begin position="657"/>
        <end position="679"/>
    </location>
</feature>
<dbReference type="InterPro" id="IPR002562">
    <property type="entry name" value="3'-5'_exonuclease_dom"/>
</dbReference>
<feature type="compositionally biased region" description="Polar residues" evidence="3">
    <location>
        <begin position="510"/>
        <end position="520"/>
    </location>
</feature>
<dbReference type="Gene3D" id="3.30.420.10">
    <property type="entry name" value="Ribonuclease H-like superfamily/Ribonuclease H"/>
    <property type="match status" value="1"/>
</dbReference>
<protein>
    <recommendedName>
        <fullName evidence="5">3'-5' exonuclease domain-containing protein</fullName>
    </recommendedName>
</protein>
<accession>A0A4S4LN43</accession>
<sequence>MSRNPPQSSTSENPIFQWSSFFPDAQMLYIQDAERANLEVSRLQSLHPDITVGFDLEWKPNYRRGELERPAALIQIGCESVVLLIQVSAMKAFPEKLRQFLECPRKFKVGVGIQHDCRKLYRDFKISVRSCIDLSLLARSVDSRWKGPYKNPIGLARLTETYLDRALPKGKVTRSNWEATLSAIQLDYAANDCHSSLLVYHKLMARAVVTEPPPEIDFYSFDMINGVLRDPFNRPWYPINPFYDPGPPPPRPEPQKKDTRNPPLSTMIVRKFRDGTQDFSAAQCDTVHLSWERGQASGPNPTAPYYLQIYTSTFIVPFVVEAGSGTSFDFAVPFYPGTQYQICMFGSNGATGGCQGMYTVIANTSSSNSPSCTNVTFPAGAMNVDAAVSTGAFSQYGWIDQVAPTLHPPLNITSNSMDTIKWTVSLSWGYQFFISLVDSEGNKWSQGPLHSGGNGPTSCLDLDSSGSSVSPSIAIGSGIGGLVLGLILGAVAALLFYRRRTRRRGFSTYAHPSTSSNILNTRYDDEPISTSSALDPDPHSHLSAPSTQDATGGSRRTATSGTVSSLGRVSNYHIEPFVLPSEDPASHARSSSIHDPSSPLLAANHVPPASAADTHLPQPSGSHVYVVHHDGGRPPVTVYTENGTEVVELPPRYVDDRGTAIQTPRQPVAVPRKQRRVRS</sequence>
<evidence type="ECO:0000313" key="6">
    <source>
        <dbReference type="EMBL" id="THH12881.1"/>
    </source>
</evidence>
<evidence type="ECO:0000313" key="7">
    <source>
        <dbReference type="Proteomes" id="UP000310158"/>
    </source>
</evidence>
<organism evidence="6 7">
    <name type="scientific">Bondarzewia mesenterica</name>
    <dbReference type="NCBI Taxonomy" id="1095465"/>
    <lineage>
        <taxon>Eukaryota</taxon>
        <taxon>Fungi</taxon>
        <taxon>Dikarya</taxon>
        <taxon>Basidiomycota</taxon>
        <taxon>Agaricomycotina</taxon>
        <taxon>Agaricomycetes</taxon>
        <taxon>Russulales</taxon>
        <taxon>Bondarzewiaceae</taxon>
        <taxon>Bondarzewia</taxon>
    </lineage>
</organism>
<keyword evidence="4" id="KW-0812">Transmembrane</keyword>
<name>A0A4S4LN43_9AGAM</name>
<keyword evidence="4" id="KW-1133">Transmembrane helix</keyword>
<evidence type="ECO:0000256" key="4">
    <source>
        <dbReference type="SAM" id="Phobius"/>
    </source>
</evidence>
<dbReference type="GO" id="GO:0005737">
    <property type="term" value="C:cytoplasm"/>
    <property type="evidence" value="ECO:0007669"/>
    <property type="project" value="TreeGrafter"/>
</dbReference>
<dbReference type="InterPro" id="IPR051132">
    <property type="entry name" value="3-5_Exonuclease_domain"/>
</dbReference>
<evidence type="ECO:0000256" key="3">
    <source>
        <dbReference type="SAM" id="MobiDB-lite"/>
    </source>
</evidence>
<feature type="domain" description="3'-5' exonuclease" evidence="5">
    <location>
        <begin position="27"/>
        <end position="208"/>
    </location>
</feature>
<proteinExistence type="predicted"/>
<feature type="transmembrane region" description="Helical" evidence="4">
    <location>
        <begin position="473"/>
        <end position="497"/>
    </location>
</feature>
<dbReference type="InterPro" id="IPR012337">
    <property type="entry name" value="RNaseH-like_sf"/>
</dbReference>
<dbReference type="OrthoDB" id="1920326at2759"/>
<dbReference type="PANTHER" id="PTHR13620:SF104">
    <property type="entry name" value="EXONUCLEASE 3'-5' DOMAIN-CONTAINING PROTEIN 2"/>
    <property type="match status" value="1"/>
</dbReference>
<evidence type="ECO:0000259" key="5">
    <source>
        <dbReference type="SMART" id="SM00474"/>
    </source>
</evidence>
<dbReference type="Proteomes" id="UP000310158">
    <property type="component" value="Unassembled WGS sequence"/>
</dbReference>
<dbReference type="GO" id="GO:0003676">
    <property type="term" value="F:nucleic acid binding"/>
    <property type="evidence" value="ECO:0007669"/>
    <property type="project" value="InterPro"/>
</dbReference>
<dbReference type="PANTHER" id="PTHR13620">
    <property type="entry name" value="3-5 EXONUCLEASE"/>
    <property type="match status" value="1"/>
</dbReference>
<feature type="compositionally biased region" description="Low complexity" evidence="3">
    <location>
        <begin position="550"/>
        <end position="564"/>
    </location>
</feature>
<evidence type="ECO:0000256" key="2">
    <source>
        <dbReference type="ARBA" id="ARBA00022801"/>
    </source>
</evidence>
<dbReference type="CDD" id="cd06141">
    <property type="entry name" value="WRN_exo"/>
    <property type="match status" value="1"/>
</dbReference>
<dbReference type="GO" id="GO:0006139">
    <property type="term" value="P:nucleobase-containing compound metabolic process"/>
    <property type="evidence" value="ECO:0007669"/>
    <property type="project" value="InterPro"/>
</dbReference>
<feature type="region of interest" description="Disordered" evidence="3">
    <location>
        <begin position="243"/>
        <end position="264"/>
    </location>
</feature>
<keyword evidence="1" id="KW-0540">Nuclease</keyword>
<keyword evidence="2" id="KW-0378">Hydrolase</keyword>
<dbReference type="Pfam" id="PF01612">
    <property type="entry name" value="DNA_pol_A_exo1"/>
    <property type="match status" value="1"/>
</dbReference>
<dbReference type="AlphaFoldDB" id="A0A4S4LN43"/>
<feature type="region of interest" description="Disordered" evidence="3">
    <location>
        <begin position="507"/>
        <end position="564"/>
    </location>
</feature>
<keyword evidence="7" id="KW-1185">Reference proteome</keyword>